<evidence type="ECO:0000256" key="2">
    <source>
        <dbReference type="ARBA" id="ARBA00023125"/>
    </source>
</evidence>
<protein>
    <submittedName>
        <fullName evidence="6">IclR family transcriptional regulator</fullName>
    </submittedName>
</protein>
<keyword evidence="3" id="KW-0804">Transcription</keyword>
<dbReference type="GO" id="GO:0003700">
    <property type="term" value="F:DNA-binding transcription factor activity"/>
    <property type="evidence" value="ECO:0007669"/>
    <property type="project" value="TreeGrafter"/>
</dbReference>
<evidence type="ECO:0000313" key="7">
    <source>
        <dbReference type="Proteomes" id="UP000266915"/>
    </source>
</evidence>
<evidence type="ECO:0000256" key="1">
    <source>
        <dbReference type="ARBA" id="ARBA00023015"/>
    </source>
</evidence>
<dbReference type="InterPro" id="IPR014757">
    <property type="entry name" value="Tscrpt_reg_IclR_C"/>
</dbReference>
<organism evidence="6 7">
    <name type="scientific">Plantibacter flavus</name>
    <dbReference type="NCBI Taxonomy" id="150123"/>
    <lineage>
        <taxon>Bacteria</taxon>
        <taxon>Bacillati</taxon>
        <taxon>Actinomycetota</taxon>
        <taxon>Actinomycetes</taxon>
        <taxon>Micrococcales</taxon>
        <taxon>Microbacteriaceae</taxon>
        <taxon>Plantibacter</taxon>
    </lineage>
</organism>
<dbReference type="RefSeq" id="WP_085511452.1">
    <property type="nucleotide sequence ID" value="NZ_FXAP01000002.1"/>
</dbReference>
<dbReference type="PANTHER" id="PTHR30136:SF24">
    <property type="entry name" value="HTH-TYPE TRANSCRIPTIONAL REPRESSOR ALLR"/>
    <property type="match status" value="1"/>
</dbReference>
<dbReference type="InterPro" id="IPR029016">
    <property type="entry name" value="GAF-like_dom_sf"/>
</dbReference>
<dbReference type="Proteomes" id="UP000266915">
    <property type="component" value="Unassembled WGS sequence"/>
</dbReference>
<dbReference type="SMART" id="SM00346">
    <property type="entry name" value="HTH_ICLR"/>
    <property type="match status" value="1"/>
</dbReference>
<dbReference type="InterPro" id="IPR036388">
    <property type="entry name" value="WH-like_DNA-bd_sf"/>
</dbReference>
<accession>A0A3N2C821</accession>
<keyword evidence="2" id="KW-0238">DNA-binding</keyword>
<keyword evidence="7" id="KW-1185">Reference proteome</keyword>
<keyword evidence="1" id="KW-0805">Transcription regulation</keyword>
<dbReference type="GO" id="GO:0045892">
    <property type="term" value="P:negative regulation of DNA-templated transcription"/>
    <property type="evidence" value="ECO:0007669"/>
    <property type="project" value="TreeGrafter"/>
</dbReference>
<dbReference type="PROSITE" id="PS51078">
    <property type="entry name" value="ICLR_ED"/>
    <property type="match status" value="1"/>
</dbReference>
<gene>
    <name evidence="6" type="ORF">EDD42_3770</name>
</gene>
<dbReference type="Pfam" id="PF01614">
    <property type="entry name" value="IclR_C"/>
    <property type="match status" value="1"/>
</dbReference>
<reference evidence="6 7" key="1">
    <citation type="submission" date="2018-11" db="EMBL/GenBank/DDBJ databases">
        <title>Sequencing the genomes of 1000 actinobacteria strains.</title>
        <authorList>
            <person name="Klenk H.-P."/>
        </authorList>
    </citation>
    <scope>NUCLEOTIDE SEQUENCE [LARGE SCALE GENOMIC DNA]</scope>
    <source>
        <strain evidence="6 7">DSM 14012</strain>
    </source>
</reference>
<dbReference type="InterPro" id="IPR036390">
    <property type="entry name" value="WH_DNA-bd_sf"/>
</dbReference>
<evidence type="ECO:0000259" key="5">
    <source>
        <dbReference type="PROSITE" id="PS51078"/>
    </source>
</evidence>
<sequence>MAGEIQQGIGRAASVLAVLGASTTGPLRASDIARATGLGTSTTARLLGTLEELGYVTKAADSPSYAIGATILALASEGLNQNPVHRESRAPAQELAQRIGLSVNVGVLDGSSLIYLCHFEGALAPKSHSMIGLRQPLHASALGKCLLLDLDADGLRALLGDEPLPRYTANTITEHAALAAELAVARERGVCMEDQELALGRLGIAAPIRDANARVVAAISISGRLSLMRERDLDVLTEDLIEVADRISVGLGLISAIPSS</sequence>
<feature type="domain" description="IclR-ED" evidence="5">
    <location>
        <begin position="70"/>
        <end position="253"/>
    </location>
</feature>
<comment type="caution">
    <text evidence="6">The sequence shown here is derived from an EMBL/GenBank/DDBJ whole genome shotgun (WGS) entry which is preliminary data.</text>
</comment>
<dbReference type="AlphaFoldDB" id="A0A3N2C821"/>
<dbReference type="SUPFAM" id="SSF46785">
    <property type="entry name" value="Winged helix' DNA-binding domain"/>
    <property type="match status" value="1"/>
</dbReference>
<feature type="domain" description="HTH iclR-type" evidence="4">
    <location>
        <begin position="6"/>
        <end position="69"/>
    </location>
</feature>
<dbReference type="GO" id="GO:0003677">
    <property type="term" value="F:DNA binding"/>
    <property type="evidence" value="ECO:0007669"/>
    <property type="project" value="UniProtKB-KW"/>
</dbReference>
<dbReference type="InterPro" id="IPR050707">
    <property type="entry name" value="HTH_MetabolicPath_Reg"/>
</dbReference>
<dbReference type="Pfam" id="PF09339">
    <property type="entry name" value="HTH_IclR"/>
    <property type="match status" value="1"/>
</dbReference>
<evidence type="ECO:0000259" key="4">
    <source>
        <dbReference type="PROSITE" id="PS51077"/>
    </source>
</evidence>
<dbReference type="InterPro" id="IPR005471">
    <property type="entry name" value="Tscrpt_reg_IclR_N"/>
</dbReference>
<dbReference type="PANTHER" id="PTHR30136">
    <property type="entry name" value="HELIX-TURN-HELIX TRANSCRIPTIONAL REGULATOR, ICLR FAMILY"/>
    <property type="match status" value="1"/>
</dbReference>
<dbReference type="Gene3D" id="1.10.10.10">
    <property type="entry name" value="Winged helix-like DNA-binding domain superfamily/Winged helix DNA-binding domain"/>
    <property type="match status" value="1"/>
</dbReference>
<dbReference type="EMBL" id="RKHL01000001">
    <property type="protein sequence ID" value="ROR83656.1"/>
    <property type="molecule type" value="Genomic_DNA"/>
</dbReference>
<evidence type="ECO:0000313" key="6">
    <source>
        <dbReference type="EMBL" id="ROR83656.1"/>
    </source>
</evidence>
<proteinExistence type="predicted"/>
<dbReference type="SUPFAM" id="SSF55781">
    <property type="entry name" value="GAF domain-like"/>
    <property type="match status" value="1"/>
</dbReference>
<name>A0A3N2C821_9MICO</name>
<dbReference type="PROSITE" id="PS51077">
    <property type="entry name" value="HTH_ICLR"/>
    <property type="match status" value="1"/>
</dbReference>
<evidence type="ECO:0000256" key="3">
    <source>
        <dbReference type="ARBA" id="ARBA00023163"/>
    </source>
</evidence>
<dbReference type="Gene3D" id="3.30.450.40">
    <property type="match status" value="1"/>
</dbReference>